<dbReference type="InterPro" id="IPR032675">
    <property type="entry name" value="LRR_dom_sf"/>
</dbReference>
<dbReference type="Proteomes" id="UP001188597">
    <property type="component" value="Unassembled WGS sequence"/>
</dbReference>
<keyword evidence="4" id="KW-0547">Nucleotide-binding</keyword>
<dbReference type="EMBL" id="JAVXUP010003357">
    <property type="protein sequence ID" value="KAK2999223.1"/>
    <property type="molecule type" value="Genomic_DNA"/>
</dbReference>
<sequence>MKEVVIWGCSGDETKAWRRLNGAMMWSYNGELAAAIAAAAAAVSAIAAVVPEVKSTWANFMSKYRSSKSTKEINDALNATMGVLRAKMADYQNEVHRHKSKIPSETYNQWICRVIEIEEQVKFLASKYEKKRKKSAFCLLPHTDLSKKMKKKDVEAAKLLEESEKLGDFMLVDQPPDAVVKMRTPKVENYPALQGPLEEILKLLKNDKIKGVGIRGMVGIGKTTIMKNLNNHEEISTEGSLENLSREHIQQAIVERLELDIPGSSDADRVARSISKELRVKKYLLLLDDVKKDVDLEELGIPDGKFGSKLVLTTRLGYVCSSMVNRVVNVKNLSQEEAWKMFQDTLERPDLMGNPQIERLAWQVVKLCGGLPLVIKMVGSAFKIKKGNESWAHGLNNLRKWPEKEHGGMREMYKMLKFCYDSLTGVSTEHVRMHKCIRQMALNILSDIGDRKYMVKARDSQRNPEIEEHWNEMEWISLIDNELQTLPDQPGCSILSTLFLQKNTKLSKIPQSFFKDMQSLRVLDLYFTGIESLPSSMSNLLNLILRCFT</sequence>
<proteinExistence type="inferred from homology"/>
<evidence type="ECO:0000256" key="1">
    <source>
        <dbReference type="ARBA" id="ARBA00008894"/>
    </source>
</evidence>
<feature type="domain" description="NB-ARC" evidence="6">
    <location>
        <begin position="197"/>
        <end position="344"/>
    </location>
</feature>
<evidence type="ECO:0000256" key="3">
    <source>
        <dbReference type="ARBA" id="ARBA00022821"/>
    </source>
</evidence>
<dbReference type="PANTHER" id="PTHR33463">
    <property type="entry name" value="NB-ARC DOMAIN-CONTAINING PROTEIN-RELATED"/>
    <property type="match status" value="1"/>
</dbReference>
<dbReference type="Gene3D" id="3.80.10.10">
    <property type="entry name" value="Ribonuclease Inhibitor"/>
    <property type="match status" value="1"/>
</dbReference>
<protein>
    <recommendedName>
        <fullName evidence="6">NB-ARC domain-containing protein</fullName>
    </recommendedName>
</protein>
<keyword evidence="5" id="KW-0175">Coiled coil</keyword>
<comment type="caution">
    <text evidence="7">The sequence shown here is derived from an EMBL/GenBank/DDBJ whole genome shotgun (WGS) entry which is preliminary data.</text>
</comment>
<dbReference type="SUPFAM" id="SSF52540">
    <property type="entry name" value="P-loop containing nucleoside triphosphate hydrolases"/>
    <property type="match status" value="1"/>
</dbReference>
<keyword evidence="3" id="KW-0611">Plant defense</keyword>
<feature type="coiled-coil region" evidence="5">
    <location>
        <begin position="74"/>
        <end position="134"/>
    </location>
</feature>
<evidence type="ECO:0000313" key="8">
    <source>
        <dbReference type="Proteomes" id="UP001188597"/>
    </source>
</evidence>
<evidence type="ECO:0000313" key="7">
    <source>
        <dbReference type="EMBL" id="KAK2999223.1"/>
    </source>
</evidence>
<reference evidence="7" key="1">
    <citation type="submission" date="2022-12" db="EMBL/GenBank/DDBJ databases">
        <title>Draft genome assemblies for two species of Escallonia (Escalloniales).</title>
        <authorList>
            <person name="Chanderbali A."/>
            <person name="Dervinis C."/>
            <person name="Anghel I."/>
            <person name="Soltis D."/>
            <person name="Soltis P."/>
            <person name="Zapata F."/>
        </authorList>
    </citation>
    <scope>NUCLEOTIDE SEQUENCE</scope>
    <source>
        <strain evidence="7">UCBG64.0493</strain>
        <tissue evidence="7">Leaf</tissue>
    </source>
</reference>
<dbReference type="Gene3D" id="3.40.50.300">
    <property type="entry name" value="P-loop containing nucleotide triphosphate hydrolases"/>
    <property type="match status" value="1"/>
</dbReference>
<gene>
    <name evidence="7" type="ORF">RJ639_023578</name>
</gene>
<dbReference type="InterPro" id="IPR002182">
    <property type="entry name" value="NB-ARC"/>
</dbReference>
<keyword evidence="2" id="KW-0433">Leucine-rich repeat</keyword>
<dbReference type="InterPro" id="IPR042197">
    <property type="entry name" value="Apaf_helical"/>
</dbReference>
<keyword evidence="4" id="KW-0067">ATP-binding</keyword>
<dbReference type="AlphaFoldDB" id="A0AA88V1C3"/>
<dbReference type="PRINTS" id="PR00364">
    <property type="entry name" value="DISEASERSIST"/>
</dbReference>
<comment type="similarity">
    <text evidence="1">Belongs to the disease resistance NB-LRR family.</text>
</comment>
<dbReference type="Pfam" id="PF00931">
    <property type="entry name" value="NB-ARC"/>
    <property type="match status" value="1"/>
</dbReference>
<accession>A0AA88V1C3</accession>
<dbReference type="Gene3D" id="1.10.8.430">
    <property type="entry name" value="Helical domain of apoptotic protease-activating factors"/>
    <property type="match status" value="1"/>
</dbReference>
<organism evidence="7 8">
    <name type="scientific">Escallonia herrerae</name>
    <dbReference type="NCBI Taxonomy" id="1293975"/>
    <lineage>
        <taxon>Eukaryota</taxon>
        <taxon>Viridiplantae</taxon>
        <taxon>Streptophyta</taxon>
        <taxon>Embryophyta</taxon>
        <taxon>Tracheophyta</taxon>
        <taxon>Spermatophyta</taxon>
        <taxon>Magnoliopsida</taxon>
        <taxon>eudicotyledons</taxon>
        <taxon>Gunneridae</taxon>
        <taxon>Pentapetalae</taxon>
        <taxon>asterids</taxon>
        <taxon>campanulids</taxon>
        <taxon>Escalloniales</taxon>
        <taxon>Escalloniaceae</taxon>
        <taxon>Escallonia</taxon>
    </lineage>
</organism>
<keyword evidence="8" id="KW-1185">Reference proteome</keyword>
<dbReference type="GO" id="GO:0005524">
    <property type="term" value="F:ATP binding"/>
    <property type="evidence" value="ECO:0007669"/>
    <property type="project" value="UniProtKB-KW"/>
</dbReference>
<dbReference type="InterPro" id="IPR027417">
    <property type="entry name" value="P-loop_NTPase"/>
</dbReference>
<evidence type="ECO:0000256" key="5">
    <source>
        <dbReference type="SAM" id="Coils"/>
    </source>
</evidence>
<dbReference type="PANTHER" id="PTHR33463:SF209">
    <property type="entry name" value="DISEASE RESISTANCE PROTEIN RPS2-LIKE"/>
    <property type="match status" value="1"/>
</dbReference>
<dbReference type="SUPFAM" id="SSF52058">
    <property type="entry name" value="L domain-like"/>
    <property type="match status" value="1"/>
</dbReference>
<dbReference type="InterPro" id="IPR050905">
    <property type="entry name" value="Plant_NBS-LRR"/>
</dbReference>
<name>A0AA88V1C3_9ASTE</name>
<evidence type="ECO:0000256" key="2">
    <source>
        <dbReference type="ARBA" id="ARBA00022614"/>
    </source>
</evidence>
<dbReference type="GO" id="GO:0006952">
    <property type="term" value="P:defense response"/>
    <property type="evidence" value="ECO:0007669"/>
    <property type="project" value="UniProtKB-KW"/>
</dbReference>
<dbReference type="GO" id="GO:0043531">
    <property type="term" value="F:ADP binding"/>
    <property type="evidence" value="ECO:0007669"/>
    <property type="project" value="InterPro"/>
</dbReference>
<evidence type="ECO:0000259" key="6">
    <source>
        <dbReference type="Pfam" id="PF00931"/>
    </source>
</evidence>
<evidence type="ECO:0000256" key="4">
    <source>
        <dbReference type="ARBA" id="ARBA00022840"/>
    </source>
</evidence>